<proteinExistence type="predicted"/>
<dbReference type="SUPFAM" id="SSF50044">
    <property type="entry name" value="SH3-domain"/>
    <property type="match status" value="1"/>
</dbReference>
<dbReference type="SUPFAM" id="SSF50965">
    <property type="entry name" value="Galactose oxidase, central domain"/>
    <property type="match status" value="3"/>
</dbReference>
<dbReference type="InterPro" id="IPR048266">
    <property type="entry name" value="Rax2-like_second"/>
</dbReference>
<dbReference type="PANTHER" id="PTHR31778:SF2">
    <property type="entry name" value="BUD SITE SELECTION PROTEIN RAX2"/>
    <property type="match status" value="1"/>
</dbReference>
<evidence type="ECO:0000256" key="4">
    <source>
        <dbReference type="SAM" id="SignalP"/>
    </source>
</evidence>
<dbReference type="CDD" id="cd11856">
    <property type="entry name" value="SH3_p47phox_like"/>
    <property type="match status" value="1"/>
</dbReference>
<dbReference type="InterPro" id="IPR011043">
    <property type="entry name" value="Gal_Oxase/kelch_b-propeller"/>
</dbReference>
<sequence>MYSSLFLPIVLSANAVFAALPQVDFDRMGKVGLAGTFAGLDLFQNNSVSFDSATSTLFARASDGSLSPIASTNQGGHILTACALQNEVYFAGSFSSIGDTSASNVASYTPSSGAVAALGSGGPNGQVDAVFCDSKDNKLWVGGTFTSPGSSVAVWDPKADSWSRPPFVGVAGAQARVLSITSNSSDSSIFFAGSFVTTFGSGSVTLNTTNNPNVPFSAGATPFSSSLVPVPLQNAEVNGSPSSSQSGFSDIKQILCPSGDDGPNNSWFAADGNDALITVRAFSTISANGVRLGNTFQNNHGTTGFSITTIPDNKVQTLHYIDPSTGQNQTCSDPCPLSTDATVLYQDFLFTGPMDITGVQIKLSEWTGASPGLHILQLLSSGAFASSIEGNNAVSCFAPSPSNTTLTGNWVPKLVNTKIAGTTQTVLVSTVQVGTPASSGPSFTWMPYVSASGNYDINLLIPGCTNFPDCPLRTSVKVTVFPGEGLDPSVTVVSQRNTADATHLIYSGPIVPSSPDFVATVSMTLSDTPEGTGQGGQYELVADRVQLVLTSANVSSTGSGSSQTGSSQGAKRAFGFFEWVKTSTDTSLDATKNLPNATLTALDIAGLDLFSGITGAGTLSSTNPSSIIAVAHHSSGTIFFGGNFSISSGSAAGSSNIIAYRDGSLASLAEKGLDGSVTSLSLDGDKLFVGGSFRDTLSASTQGKLQGVALYDVQNDRWSPLGGGVNGAVTSLAQSGGHLQVTGNFTSQLGSSDRSEAKAAGLATWDINSNTWVNSGGFLVGSMAFVGNSSSSTQVVAGNVVAARKFGASGLVMLKNGNSDGPQIIPLEAELGEVDSIIPTSNVQRRRSHLPRSTGWISRVGLSHIFRRQTSTQVPSLPSTAPSPAPAVLAGAFWKNSSSSAEVAIIGGNFSFVAGGSSVATEAIGVYNPDTGVLENLPNVEINGTVRTLLVDGNLLYIGGQFTAKDTNVNGLAIYDLSTQQWENTGLQALQSSSSPVVVRSITKSASKANTIIVAGSFAQAGSLPCQSICGYDTANKQWNALGNGIQGEVVSIVYAGVSLLIAGGSIALSDNTAANVALFSFTNETWASIGHGADLQGPVTALEVNAGNASSIFAAGQSSDGSNAFLSFWDGHKWANLGSSLESSTTVAQLTMVPLQDTHSGNGVIEPDRMLLLSGSLIDSSFGNISSALYDGQQLIPYIVASSSTGSPGAVASLFRSLSNFSFSQRRFLATGVVILISIAIAAGVVFLLALIGILWTLFSRRGDKLNKFDTVEEEDDDSTHHRPSSLLEHINAATRTTILGTSPFSNYHADKEEKVAQETSDHDPFGPDASNYMRAETPSDAVGGMLAEEISRPAHARYSFDGTGEGELPISAGAEVEVLDDRDPAWWYARDVRTGQEGVVPAAYLY</sequence>
<dbReference type="Pfam" id="PF00018">
    <property type="entry name" value="SH3_1"/>
    <property type="match status" value="1"/>
</dbReference>
<accession>A0A5C3MIT2</accession>
<dbReference type="Pfam" id="PF20843">
    <property type="entry name" value="Rax2_3"/>
    <property type="match status" value="1"/>
</dbReference>
<keyword evidence="3" id="KW-0472">Membrane</keyword>
<dbReference type="Gene3D" id="2.120.10.80">
    <property type="entry name" value="Kelch-type beta propeller"/>
    <property type="match status" value="2"/>
</dbReference>
<name>A0A5C3MIT2_9AGAR</name>
<feature type="domain" description="SH3" evidence="5">
    <location>
        <begin position="1351"/>
        <end position="1408"/>
    </location>
</feature>
<dbReference type="PROSITE" id="PS50002">
    <property type="entry name" value="SH3"/>
    <property type="match status" value="1"/>
</dbReference>
<dbReference type="InterPro" id="IPR015915">
    <property type="entry name" value="Kelch-typ_b-propeller"/>
</dbReference>
<dbReference type="OrthoDB" id="2503993at2759"/>
<dbReference type="Proteomes" id="UP000308652">
    <property type="component" value="Unassembled WGS sequence"/>
</dbReference>
<keyword evidence="4" id="KW-0732">Signal</keyword>
<evidence type="ECO:0000313" key="7">
    <source>
        <dbReference type="Proteomes" id="UP000308652"/>
    </source>
</evidence>
<keyword evidence="7" id="KW-1185">Reference proteome</keyword>
<dbReference type="STRING" id="68775.A0A5C3MIT2"/>
<feature type="signal peptide" evidence="4">
    <location>
        <begin position="1"/>
        <end position="18"/>
    </location>
</feature>
<protein>
    <submittedName>
        <fullName evidence="6">Cortical protein marker for cell polarity-domain-containing protein</fullName>
    </submittedName>
</protein>
<evidence type="ECO:0000256" key="2">
    <source>
        <dbReference type="PROSITE-ProRule" id="PRU00192"/>
    </source>
</evidence>
<dbReference type="SMART" id="SM00326">
    <property type="entry name" value="SH3"/>
    <property type="match status" value="1"/>
</dbReference>
<evidence type="ECO:0000256" key="3">
    <source>
        <dbReference type="SAM" id="Phobius"/>
    </source>
</evidence>
<keyword evidence="3" id="KW-0812">Transmembrane</keyword>
<feature type="transmembrane region" description="Helical" evidence="3">
    <location>
        <begin position="1229"/>
        <end position="1260"/>
    </location>
</feature>
<dbReference type="InterPro" id="IPR024982">
    <property type="entry name" value="Rax2-like_C"/>
</dbReference>
<gene>
    <name evidence="6" type="ORF">BDQ12DRAFT_594245</name>
</gene>
<keyword evidence="1 2" id="KW-0728">SH3 domain</keyword>
<evidence type="ECO:0000259" key="5">
    <source>
        <dbReference type="PROSITE" id="PS50002"/>
    </source>
</evidence>
<feature type="chain" id="PRO_5022666979" evidence="4">
    <location>
        <begin position="19"/>
        <end position="1408"/>
    </location>
</feature>
<dbReference type="PANTHER" id="PTHR31778">
    <property type="entry name" value="BUD SITE SELECTION PROTEIN RAX2"/>
    <property type="match status" value="1"/>
</dbReference>
<dbReference type="Gene3D" id="2.30.30.40">
    <property type="entry name" value="SH3 Domains"/>
    <property type="match status" value="1"/>
</dbReference>
<reference evidence="6 7" key="1">
    <citation type="journal article" date="2019" name="Nat. Ecol. Evol.">
        <title>Megaphylogeny resolves global patterns of mushroom evolution.</title>
        <authorList>
            <person name="Varga T."/>
            <person name="Krizsan K."/>
            <person name="Foldi C."/>
            <person name="Dima B."/>
            <person name="Sanchez-Garcia M."/>
            <person name="Sanchez-Ramirez S."/>
            <person name="Szollosi G.J."/>
            <person name="Szarkandi J.G."/>
            <person name="Papp V."/>
            <person name="Albert L."/>
            <person name="Andreopoulos W."/>
            <person name="Angelini C."/>
            <person name="Antonin V."/>
            <person name="Barry K.W."/>
            <person name="Bougher N.L."/>
            <person name="Buchanan P."/>
            <person name="Buyck B."/>
            <person name="Bense V."/>
            <person name="Catcheside P."/>
            <person name="Chovatia M."/>
            <person name="Cooper J."/>
            <person name="Damon W."/>
            <person name="Desjardin D."/>
            <person name="Finy P."/>
            <person name="Geml J."/>
            <person name="Haridas S."/>
            <person name="Hughes K."/>
            <person name="Justo A."/>
            <person name="Karasinski D."/>
            <person name="Kautmanova I."/>
            <person name="Kiss B."/>
            <person name="Kocsube S."/>
            <person name="Kotiranta H."/>
            <person name="LaButti K.M."/>
            <person name="Lechner B.E."/>
            <person name="Liimatainen K."/>
            <person name="Lipzen A."/>
            <person name="Lukacs Z."/>
            <person name="Mihaltcheva S."/>
            <person name="Morgado L.N."/>
            <person name="Niskanen T."/>
            <person name="Noordeloos M.E."/>
            <person name="Ohm R.A."/>
            <person name="Ortiz-Santana B."/>
            <person name="Ovrebo C."/>
            <person name="Racz N."/>
            <person name="Riley R."/>
            <person name="Savchenko A."/>
            <person name="Shiryaev A."/>
            <person name="Soop K."/>
            <person name="Spirin V."/>
            <person name="Szebenyi C."/>
            <person name="Tomsovsky M."/>
            <person name="Tulloss R.E."/>
            <person name="Uehling J."/>
            <person name="Grigoriev I.V."/>
            <person name="Vagvolgyi C."/>
            <person name="Papp T."/>
            <person name="Martin F.M."/>
            <person name="Miettinen O."/>
            <person name="Hibbett D.S."/>
            <person name="Nagy L.G."/>
        </authorList>
    </citation>
    <scope>NUCLEOTIDE SEQUENCE [LARGE SCALE GENOMIC DNA]</scope>
    <source>
        <strain evidence="6 7">CBS 166.37</strain>
    </source>
</reference>
<dbReference type="EMBL" id="ML213590">
    <property type="protein sequence ID" value="TFK44605.1"/>
    <property type="molecule type" value="Genomic_DNA"/>
</dbReference>
<keyword evidence="3" id="KW-1133">Transmembrane helix</keyword>
<dbReference type="InterPro" id="IPR036028">
    <property type="entry name" value="SH3-like_dom_sf"/>
</dbReference>
<dbReference type="InterPro" id="IPR048265">
    <property type="entry name" value="Rax2-like_third"/>
</dbReference>
<organism evidence="6 7">
    <name type="scientific">Crucibulum laeve</name>
    <dbReference type="NCBI Taxonomy" id="68775"/>
    <lineage>
        <taxon>Eukaryota</taxon>
        <taxon>Fungi</taxon>
        <taxon>Dikarya</taxon>
        <taxon>Basidiomycota</taxon>
        <taxon>Agaricomycotina</taxon>
        <taxon>Agaricomycetes</taxon>
        <taxon>Agaricomycetidae</taxon>
        <taxon>Agaricales</taxon>
        <taxon>Agaricineae</taxon>
        <taxon>Nidulariaceae</taxon>
        <taxon>Crucibulum</taxon>
    </lineage>
</organism>
<dbReference type="Pfam" id="PF12768">
    <property type="entry name" value="Rax2"/>
    <property type="match status" value="1"/>
</dbReference>
<dbReference type="InterPro" id="IPR001452">
    <property type="entry name" value="SH3_domain"/>
</dbReference>
<evidence type="ECO:0000256" key="1">
    <source>
        <dbReference type="ARBA" id="ARBA00022443"/>
    </source>
</evidence>
<dbReference type="Pfam" id="PF20842">
    <property type="entry name" value="Rax2_2"/>
    <property type="match status" value="1"/>
</dbReference>
<dbReference type="GO" id="GO:1902929">
    <property type="term" value="C:plasma membrane of growing cell tip"/>
    <property type="evidence" value="ECO:0007669"/>
    <property type="project" value="TreeGrafter"/>
</dbReference>
<evidence type="ECO:0000313" key="6">
    <source>
        <dbReference type="EMBL" id="TFK44605.1"/>
    </source>
</evidence>